<dbReference type="GO" id="GO:0070187">
    <property type="term" value="C:shelterin complex"/>
    <property type="evidence" value="ECO:0007669"/>
    <property type="project" value="InterPro"/>
</dbReference>
<accession>A0A4Z2BHD6</accession>
<dbReference type="InterPro" id="IPR029400">
    <property type="entry name" value="TINF2_N"/>
</dbReference>
<keyword evidence="4" id="KW-1185">Reference proteome</keyword>
<dbReference type="GO" id="GO:0016233">
    <property type="term" value="P:telomere capping"/>
    <property type="evidence" value="ECO:0007669"/>
    <property type="project" value="InterPro"/>
</dbReference>
<organism evidence="3 4">
    <name type="scientific">Takifugu bimaculatus</name>
    <dbReference type="NCBI Taxonomy" id="433685"/>
    <lineage>
        <taxon>Eukaryota</taxon>
        <taxon>Metazoa</taxon>
        <taxon>Chordata</taxon>
        <taxon>Craniata</taxon>
        <taxon>Vertebrata</taxon>
        <taxon>Euteleostomi</taxon>
        <taxon>Actinopterygii</taxon>
        <taxon>Neopterygii</taxon>
        <taxon>Teleostei</taxon>
        <taxon>Neoteleostei</taxon>
        <taxon>Acanthomorphata</taxon>
        <taxon>Eupercaria</taxon>
        <taxon>Tetraodontiformes</taxon>
        <taxon>Tetradontoidea</taxon>
        <taxon>Tetraodontidae</taxon>
        <taxon>Takifugu</taxon>
    </lineage>
</organism>
<feature type="non-terminal residue" evidence="3">
    <location>
        <position position="1"/>
    </location>
</feature>
<dbReference type="InterPro" id="IPR044822">
    <property type="entry name" value="Myb_DNA-bind_4"/>
</dbReference>
<dbReference type="GO" id="GO:0042162">
    <property type="term" value="F:telomeric DNA binding"/>
    <property type="evidence" value="ECO:0007669"/>
    <property type="project" value="TreeGrafter"/>
</dbReference>
<evidence type="ECO:0000259" key="1">
    <source>
        <dbReference type="Pfam" id="PF13837"/>
    </source>
</evidence>
<dbReference type="GO" id="GO:1904356">
    <property type="term" value="P:regulation of telomere maintenance via telomere lengthening"/>
    <property type="evidence" value="ECO:0007669"/>
    <property type="project" value="TreeGrafter"/>
</dbReference>
<dbReference type="PANTHER" id="PTHR15512">
    <property type="entry name" value="TERF1-INTERACTING NUCLEAR FACTOR 2"/>
    <property type="match status" value="1"/>
</dbReference>
<name>A0A4Z2BHD6_9TELE</name>
<dbReference type="FunFam" id="1.10.10.60:FF:000032">
    <property type="entry name" value="Zinc finger and SCAN domain-containing 20"/>
    <property type="match status" value="1"/>
</dbReference>
<comment type="caution">
    <text evidence="3">The sequence shown here is derived from an EMBL/GenBank/DDBJ whole genome shotgun (WGS) entry which is preliminary data.</text>
</comment>
<dbReference type="Gene3D" id="1.10.10.60">
    <property type="entry name" value="Homeodomain-like"/>
    <property type="match status" value="1"/>
</dbReference>
<evidence type="ECO:0000313" key="4">
    <source>
        <dbReference type="Proteomes" id="UP000516260"/>
    </source>
</evidence>
<gene>
    <name evidence="3" type="ORF">fugu_019692</name>
</gene>
<dbReference type="Pfam" id="PF13837">
    <property type="entry name" value="Myb_DNA-bind_4"/>
    <property type="match status" value="1"/>
</dbReference>
<dbReference type="CDD" id="cd11657">
    <property type="entry name" value="TIN2_N"/>
    <property type="match status" value="1"/>
</dbReference>
<feature type="domain" description="TERF1-interacting nuclear factor 2 N-terminal" evidence="2">
    <location>
        <begin position="78"/>
        <end position="169"/>
    </location>
</feature>
<feature type="domain" description="Myb/SANT-like DNA-binding" evidence="1">
    <location>
        <begin position="194"/>
        <end position="262"/>
    </location>
</feature>
<sequence length="264" mass="30198">MQPSDPHSRLTRWRSLIDALSTGKLTEFIRSASPTSPPQRTRHPEVDICTGCFVGNDLPVQYLRLLAPPLQLLSAAVWQVVQQGLVDHYGMLEEFVTMVTELVPELMSYSQKAQLIMGLRARLVLEMCRGEHPVDMQAIQPHLDRIKAPVSTAKDHHVKLAEKQILIFVFYLHPTVPVLDPQEGSFSVIKDAKVPWSDEETLHLLDIWGKDTVQRALKGCLKNRHIFTQIAQKMAERGYMRSVEQCQTRIKRLKANFRQFLEGR</sequence>
<evidence type="ECO:0000259" key="2">
    <source>
        <dbReference type="Pfam" id="PF14973"/>
    </source>
</evidence>
<dbReference type="EMBL" id="SWLE01000015">
    <property type="protein sequence ID" value="TNM91312.1"/>
    <property type="molecule type" value="Genomic_DNA"/>
</dbReference>
<dbReference type="Pfam" id="PF14973">
    <property type="entry name" value="TINF2_N"/>
    <property type="match status" value="1"/>
</dbReference>
<proteinExistence type="predicted"/>
<reference evidence="3 4" key="1">
    <citation type="submission" date="2019-04" db="EMBL/GenBank/DDBJ databases">
        <title>The sequence and de novo assembly of Takifugu bimaculatus genome using PacBio and Hi-C technologies.</title>
        <authorList>
            <person name="Xu P."/>
            <person name="Liu B."/>
            <person name="Zhou Z."/>
        </authorList>
    </citation>
    <scope>NUCLEOTIDE SEQUENCE [LARGE SCALE GENOMIC DNA]</scope>
    <source>
        <strain evidence="3">TB-2018</strain>
        <tissue evidence="3">Muscle</tissue>
    </source>
</reference>
<dbReference type="AlphaFoldDB" id="A0A4Z2BHD6"/>
<protein>
    <submittedName>
        <fullName evidence="3">Uncharacterized protein</fullName>
    </submittedName>
</protein>
<evidence type="ECO:0000313" key="3">
    <source>
        <dbReference type="EMBL" id="TNM91312.1"/>
    </source>
</evidence>
<dbReference type="InterPro" id="IPR039098">
    <property type="entry name" value="TINF2"/>
</dbReference>
<dbReference type="PANTHER" id="PTHR15512:SF2">
    <property type="match status" value="1"/>
</dbReference>
<dbReference type="Proteomes" id="UP000516260">
    <property type="component" value="Chromosome 22"/>
</dbReference>